<dbReference type="Gene3D" id="2.30.30.40">
    <property type="entry name" value="SH3 Domains"/>
    <property type="match status" value="1"/>
</dbReference>
<feature type="region of interest" description="Disordered" evidence="1">
    <location>
        <begin position="79"/>
        <end position="106"/>
    </location>
</feature>
<organism evidence="3 4">
    <name type="scientific">Formimonas warabiya</name>
    <dbReference type="NCBI Taxonomy" id="1761012"/>
    <lineage>
        <taxon>Bacteria</taxon>
        <taxon>Bacillati</taxon>
        <taxon>Bacillota</taxon>
        <taxon>Clostridia</taxon>
        <taxon>Eubacteriales</taxon>
        <taxon>Peptococcaceae</taxon>
        <taxon>Candidatus Formimonas</taxon>
    </lineage>
</organism>
<gene>
    <name evidence="3" type="ORF">DCMF_15195</name>
</gene>
<evidence type="ECO:0000313" key="4">
    <source>
        <dbReference type="Proteomes" id="UP000323521"/>
    </source>
</evidence>
<dbReference type="OrthoDB" id="2081488at2"/>
<sequence>MTKGRAALLVVAAIVFLTVGFVIGQMVQAAGAIPGTAGDPLVAQSYVEKIVGETVASLQTKLDEMQAKVDDLQEEVDALSGDTGTNKGSGKTTLPQSSNPPAQGKTVVVSGDSANIRTGPGTTYAKVTTLVKGDTATMVSEENGWYKITLQDGKEGWVANWLVEVK</sequence>
<dbReference type="PROSITE" id="PS51781">
    <property type="entry name" value="SH3B"/>
    <property type="match status" value="1"/>
</dbReference>
<evidence type="ECO:0000259" key="2">
    <source>
        <dbReference type="PROSITE" id="PS51781"/>
    </source>
</evidence>
<feature type="domain" description="SH3b" evidence="2">
    <location>
        <begin position="104"/>
        <end position="166"/>
    </location>
</feature>
<protein>
    <recommendedName>
        <fullName evidence="2">SH3b domain-containing protein</fullName>
    </recommendedName>
</protein>
<evidence type="ECO:0000256" key="1">
    <source>
        <dbReference type="SAM" id="MobiDB-lite"/>
    </source>
</evidence>
<dbReference type="SMART" id="SM00287">
    <property type="entry name" value="SH3b"/>
    <property type="match status" value="1"/>
</dbReference>
<accession>A0A3G1KU31</accession>
<dbReference type="EMBL" id="CP017634">
    <property type="protein sequence ID" value="ATW25940.1"/>
    <property type="molecule type" value="Genomic_DNA"/>
</dbReference>
<dbReference type="Proteomes" id="UP000323521">
    <property type="component" value="Chromosome"/>
</dbReference>
<reference evidence="3 4" key="1">
    <citation type="submission" date="2016-10" db="EMBL/GenBank/DDBJ databases">
        <title>Complete Genome Sequence of Peptococcaceae strain DCMF.</title>
        <authorList>
            <person name="Edwards R.J."/>
            <person name="Holland S.I."/>
            <person name="Deshpande N.P."/>
            <person name="Wong Y.K."/>
            <person name="Ertan H."/>
            <person name="Manefield M."/>
            <person name="Russell T.L."/>
            <person name="Lee M.J."/>
        </authorList>
    </citation>
    <scope>NUCLEOTIDE SEQUENCE [LARGE SCALE GENOMIC DNA]</scope>
    <source>
        <strain evidence="3 4">DCMF</strain>
    </source>
</reference>
<name>A0A3G1KU31_FORW1</name>
<dbReference type="AlphaFoldDB" id="A0A3G1KU31"/>
<dbReference type="Pfam" id="PF08239">
    <property type="entry name" value="SH3_3"/>
    <property type="match status" value="1"/>
</dbReference>
<dbReference type="InterPro" id="IPR003646">
    <property type="entry name" value="SH3-like_bac-type"/>
</dbReference>
<proteinExistence type="predicted"/>
<dbReference type="RefSeq" id="WP_148135205.1">
    <property type="nucleotide sequence ID" value="NZ_CP017634.1"/>
</dbReference>
<dbReference type="KEGG" id="fwa:DCMF_15195"/>
<keyword evidence="4" id="KW-1185">Reference proteome</keyword>
<feature type="compositionally biased region" description="Polar residues" evidence="1">
    <location>
        <begin position="82"/>
        <end position="101"/>
    </location>
</feature>
<evidence type="ECO:0000313" key="3">
    <source>
        <dbReference type="EMBL" id="ATW25940.1"/>
    </source>
</evidence>